<name>A0A1Y6CVD7_9GAMM</name>
<evidence type="ECO:0000256" key="1">
    <source>
        <dbReference type="ARBA" id="ARBA00022612"/>
    </source>
</evidence>
<dbReference type="Pfam" id="PF03237">
    <property type="entry name" value="Terminase_6N"/>
    <property type="match status" value="1"/>
</dbReference>
<evidence type="ECO:0000313" key="4">
    <source>
        <dbReference type="Proteomes" id="UP000192923"/>
    </source>
</evidence>
<gene>
    <name evidence="3" type="ORF">SAMN02949497_1920</name>
</gene>
<dbReference type="Gene3D" id="3.30.420.280">
    <property type="match status" value="1"/>
</dbReference>
<dbReference type="EMBL" id="FXAM01000001">
    <property type="protein sequence ID" value="SMF94599.1"/>
    <property type="molecule type" value="Genomic_DNA"/>
</dbReference>
<accession>A0A1Y6CVD7</accession>
<protein>
    <submittedName>
        <fullName evidence="3">Terminase large (ATPase) subunit and inactivated derivatives</fullName>
    </submittedName>
</protein>
<dbReference type="GO" id="GO:0016887">
    <property type="term" value="F:ATP hydrolysis activity"/>
    <property type="evidence" value="ECO:0007669"/>
    <property type="project" value="InterPro"/>
</dbReference>
<evidence type="ECO:0000313" key="3">
    <source>
        <dbReference type="EMBL" id="SMF94599.1"/>
    </source>
</evidence>
<organism evidence="3 4">
    <name type="scientific">Methylomagnum ishizawai</name>
    <dbReference type="NCBI Taxonomy" id="1760988"/>
    <lineage>
        <taxon>Bacteria</taxon>
        <taxon>Pseudomonadati</taxon>
        <taxon>Pseudomonadota</taxon>
        <taxon>Gammaproteobacteria</taxon>
        <taxon>Methylococcales</taxon>
        <taxon>Methylococcaceae</taxon>
        <taxon>Methylomagnum</taxon>
    </lineage>
</organism>
<dbReference type="InterPro" id="IPR044265">
    <property type="entry name" value="Terminase_large_su_BPP22"/>
</dbReference>
<dbReference type="GO" id="GO:0004519">
    <property type="term" value="F:endonuclease activity"/>
    <property type="evidence" value="ECO:0007669"/>
    <property type="project" value="InterPro"/>
</dbReference>
<dbReference type="HAMAP" id="MF_04148">
    <property type="entry name" value="TERL_BPP22"/>
    <property type="match status" value="1"/>
</dbReference>
<dbReference type="Pfam" id="PF17289">
    <property type="entry name" value="Terminase_6C"/>
    <property type="match status" value="1"/>
</dbReference>
<evidence type="ECO:0000259" key="2">
    <source>
        <dbReference type="Pfam" id="PF17289"/>
    </source>
</evidence>
<dbReference type="Proteomes" id="UP000192923">
    <property type="component" value="Unassembled WGS sequence"/>
</dbReference>
<dbReference type="InterPro" id="IPR035421">
    <property type="entry name" value="Terminase_6C"/>
</dbReference>
<reference evidence="3 4" key="1">
    <citation type="submission" date="2016-12" db="EMBL/GenBank/DDBJ databases">
        <authorList>
            <person name="Song W.-J."/>
            <person name="Kurnit D.M."/>
        </authorList>
    </citation>
    <scope>NUCLEOTIDE SEQUENCE [LARGE SCALE GENOMIC DNA]</scope>
    <source>
        <strain evidence="3 4">175</strain>
    </source>
</reference>
<keyword evidence="4" id="KW-1185">Reference proteome</keyword>
<proteinExistence type="inferred from homology"/>
<feature type="domain" description="Terminase large subunit gp17-like C-terminal" evidence="2">
    <location>
        <begin position="314"/>
        <end position="474"/>
    </location>
</feature>
<dbReference type="STRING" id="1760988.SAMN02949497_1920"/>
<keyword evidence="1" id="KW-1188">Viral release from host cell</keyword>
<sequence length="499" mass="56248">MLALDRELAELERRRARRKLFTYYPETGPLRRGVYPKHLEFFRAGRDFQERCAMAANRIGKTEGMGGYECALHLTGRYPDWWPGRRFDRPVKAIVAGKLKESTRDIVQEKLFGPILYRGGGKAFAGTGLVPGDDIAKALWRTGINPPMADTVYVVHWKEGQPDGYSICKLKSYEQGRAVFEGFEADVFWGDEEPPWEVYDEAMIRLMTTGGLSMLTYTPLDGITEVVELFMPGIGIGPVPESTTKYTVNAGWDDAPHLSPEEIAKRRAETPKRLLAARSQGLPVLGSGLIFPVDDDGIVVDPFPLPDHWPRICGQDFGWDHPHANVWLAWDRETDTVYVYDEYAASESSAPIHASAIKARGDWIPVAWPADGLQHEKGSGTQLAGQYRAEGVAMLHEHARFPEVGESTETESSRVSVEAGLNEMLTRMETGRWKVFRACQGWLKEKAIYRRDKKGKIVKTNDDRIDASRYGLMMLRFARTRPVARDSLSGYYGRKAGWR</sequence>
<dbReference type="AlphaFoldDB" id="A0A1Y6CVD7"/>